<organism evidence="3 4">
    <name type="scientific">Celeribacter indicus</name>
    <dbReference type="NCBI Taxonomy" id="1208324"/>
    <lineage>
        <taxon>Bacteria</taxon>
        <taxon>Pseudomonadati</taxon>
        <taxon>Pseudomonadota</taxon>
        <taxon>Alphaproteobacteria</taxon>
        <taxon>Rhodobacterales</taxon>
        <taxon>Roseobacteraceae</taxon>
        <taxon>Celeribacter</taxon>
    </lineage>
</organism>
<dbReference type="RefSeq" id="WP_052453198.1">
    <property type="nucleotide sequence ID" value="NZ_CP004393.1"/>
</dbReference>
<feature type="signal peptide" evidence="2">
    <location>
        <begin position="1"/>
        <end position="27"/>
    </location>
</feature>
<feature type="region of interest" description="Disordered" evidence="1">
    <location>
        <begin position="112"/>
        <end position="164"/>
    </location>
</feature>
<keyword evidence="2" id="KW-0732">Signal</keyword>
<gene>
    <name evidence="3" type="ORF">P73_2202</name>
</gene>
<feature type="compositionally biased region" description="Gly residues" evidence="1">
    <location>
        <begin position="112"/>
        <end position="158"/>
    </location>
</feature>
<dbReference type="HOGENOM" id="CLU_1159472_0_0_5"/>
<dbReference type="EMBL" id="CP004393">
    <property type="protein sequence ID" value="AJE46917.1"/>
    <property type="molecule type" value="Genomic_DNA"/>
</dbReference>
<keyword evidence="4" id="KW-1185">Reference proteome</keyword>
<dbReference type="Proteomes" id="UP000031521">
    <property type="component" value="Chromosome"/>
</dbReference>
<feature type="region of interest" description="Disordered" evidence="1">
    <location>
        <begin position="200"/>
        <end position="239"/>
    </location>
</feature>
<name>A0A0B5E3A4_9RHOB</name>
<evidence type="ECO:0000313" key="3">
    <source>
        <dbReference type="EMBL" id="AJE46917.1"/>
    </source>
</evidence>
<evidence type="ECO:0000313" key="4">
    <source>
        <dbReference type="Proteomes" id="UP000031521"/>
    </source>
</evidence>
<dbReference type="KEGG" id="cid:P73_2202"/>
<dbReference type="AlphaFoldDB" id="A0A0B5E3A4"/>
<reference evidence="3 4" key="1">
    <citation type="journal article" date="2014" name="Int. J. Syst. Evol. Microbiol.">
        <title>Celeribacter indicus sp. nov., a polycyclic aromatic hydrocarbon-degrading bacterium from deep-sea sediment and reclassification of Huaishuia halophila as Celeribacter halophilus comb. nov.</title>
        <authorList>
            <person name="Lai Q."/>
            <person name="Cao J."/>
            <person name="Yuan J."/>
            <person name="Li F."/>
            <person name="Shao Z."/>
        </authorList>
    </citation>
    <scope>NUCLEOTIDE SEQUENCE [LARGE SCALE GENOMIC DNA]</scope>
    <source>
        <strain evidence="3">P73</strain>
    </source>
</reference>
<sequence length="239" mass="22761">MKRATPLKIAALLAGIALIPPALPATAQQSPVLGIAQPVILNVREDGYSVHLVRVNKFAREMTIIATNSKYERHVTVDSATGEVVRDELFPLGHSLDMAAIAAGGSGYGTGGGGTGAGGTPGTGTPGSTPGGGTPGGGTGTPGGGTPGGGTGTPGGGSLLSADVDANVGGGRGIDADVDANVGGRRGVGANVDANVGGRRGIGANVDANVGGRGGLGADVDANVGGGRGLDVSVGLGRD</sequence>
<evidence type="ECO:0000256" key="2">
    <source>
        <dbReference type="SAM" id="SignalP"/>
    </source>
</evidence>
<protein>
    <submittedName>
        <fullName evidence="3">Uncharacterized protein</fullName>
    </submittedName>
</protein>
<evidence type="ECO:0000256" key="1">
    <source>
        <dbReference type="SAM" id="MobiDB-lite"/>
    </source>
</evidence>
<proteinExistence type="predicted"/>
<feature type="chain" id="PRO_5002114297" evidence="2">
    <location>
        <begin position="28"/>
        <end position="239"/>
    </location>
</feature>
<accession>A0A0B5E3A4</accession>